<evidence type="ECO:0000313" key="2">
    <source>
        <dbReference type="Proteomes" id="UP001301958"/>
    </source>
</evidence>
<name>A0AAN6YQH9_9PEZI</name>
<dbReference type="AlphaFoldDB" id="A0AAN6YQH9"/>
<gene>
    <name evidence="1" type="ORF">QBC38DRAFT_524169</name>
</gene>
<reference evidence="1" key="2">
    <citation type="submission" date="2023-05" db="EMBL/GenBank/DDBJ databases">
        <authorList>
            <consortium name="Lawrence Berkeley National Laboratory"/>
            <person name="Steindorff A."/>
            <person name="Hensen N."/>
            <person name="Bonometti L."/>
            <person name="Westerberg I."/>
            <person name="Brannstrom I.O."/>
            <person name="Guillou S."/>
            <person name="Cros-Aarteil S."/>
            <person name="Calhoun S."/>
            <person name="Haridas S."/>
            <person name="Kuo A."/>
            <person name="Mondo S."/>
            <person name="Pangilinan J."/>
            <person name="Riley R."/>
            <person name="Labutti K."/>
            <person name="Andreopoulos B."/>
            <person name="Lipzen A."/>
            <person name="Chen C."/>
            <person name="Yanf M."/>
            <person name="Daum C."/>
            <person name="Ng V."/>
            <person name="Clum A."/>
            <person name="Ohm R."/>
            <person name="Martin F."/>
            <person name="Silar P."/>
            <person name="Natvig D."/>
            <person name="Lalanne C."/>
            <person name="Gautier V."/>
            <person name="Ament-Velasquez S.L."/>
            <person name="Kruys A."/>
            <person name="Hutchinson M.I."/>
            <person name="Powell A.J."/>
            <person name="Barry K."/>
            <person name="Miller A.N."/>
            <person name="Grigoriev I.V."/>
            <person name="Debuchy R."/>
            <person name="Gladieux P."/>
            <person name="Thoren M.H."/>
            <person name="Johannesson H."/>
        </authorList>
    </citation>
    <scope>NUCLEOTIDE SEQUENCE</scope>
    <source>
        <strain evidence="1">CBS 990.96</strain>
    </source>
</reference>
<comment type="caution">
    <text evidence="1">The sequence shown here is derived from an EMBL/GenBank/DDBJ whole genome shotgun (WGS) entry which is preliminary data.</text>
</comment>
<dbReference type="PANTHER" id="PTHR24148:SF78">
    <property type="entry name" value="HETEROKARYON INCOMPATIBILITY DOMAIN-CONTAINING PROTEIN"/>
    <property type="match status" value="1"/>
</dbReference>
<dbReference type="PANTHER" id="PTHR24148">
    <property type="entry name" value="ANKYRIN REPEAT DOMAIN-CONTAINING PROTEIN 39 HOMOLOG-RELATED"/>
    <property type="match status" value="1"/>
</dbReference>
<dbReference type="InterPro" id="IPR052895">
    <property type="entry name" value="HetReg/Transcr_Mod"/>
</dbReference>
<reference evidence="1" key="1">
    <citation type="journal article" date="2023" name="Mol. Phylogenet. Evol.">
        <title>Genome-scale phylogeny and comparative genomics of the fungal order Sordariales.</title>
        <authorList>
            <person name="Hensen N."/>
            <person name="Bonometti L."/>
            <person name="Westerberg I."/>
            <person name="Brannstrom I.O."/>
            <person name="Guillou S."/>
            <person name="Cros-Aarteil S."/>
            <person name="Calhoun S."/>
            <person name="Haridas S."/>
            <person name="Kuo A."/>
            <person name="Mondo S."/>
            <person name="Pangilinan J."/>
            <person name="Riley R."/>
            <person name="LaButti K."/>
            <person name="Andreopoulos B."/>
            <person name="Lipzen A."/>
            <person name="Chen C."/>
            <person name="Yan M."/>
            <person name="Daum C."/>
            <person name="Ng V."/>
            <person name="Clum A."/>
            <person name="Steindorff A."/>
            <person name="Ohm R.A."/>
            <person name="Martin F."/>
            <person name="Silar P."/>
            <person name="Natvig D.O."/>
            <person name="Lalanne C."/>
            <person name="Gautier V."/>
            <person name="Ament-Velasquez S.L."/>
            <person name="Kruys A."/>
            <person name="Hutchinson M.I."/>
            <person name="Powell A.J."/>
            <person name="Barry K."/>
            <person name="Miller A.N."/>
            <person name="Grigoriev I.V."/>
            <person name="Debuchy R."/>
            <person name="Gladieux P."/>
            <person name="Hiltunen Thoren M."/>
            <person name="Johannesson H."/>
        </authorList>
    </citation>
    <scope>NUCLEOTIDE SEQUENCE</scope>
    <source>
        <strain evidence="1">CBS 990.96</strain>
    </source>
</reference>
<keyword evidence="2" id="KW-1185">Reference proteome</keyword>
<dbReference type="EMBL" id="MU865610">
    <property type="protein sequence ID" value="KAK4220952.1"/>
    <property type="molecule type" value="Genomic_DNA"/>
</dbReference>
<dbReference type="Proteomes" id="UP001301958">
    <property type="component" value="Unassembled WGS sequence"/>
</dbReference>
<protein>
    <recommendedName>
        <fullName evidence="3">Heterokaryon incompatibility domain-containing protein</fullName>
    </recommendedName>
</protein>
<evidence type="ECO:0008006" key="3">
    <source>
        <dbReference type="Google" id="ProtNLM"/>
    </source>
</evidence>
<proteinExistence type="predicted"/>
<organism evidence="1 2">
    <name type="scientific">Podospora fimiseda</name>
    <dbReference type="NCBI Taxonomy" id="252190"/>
    <lineage>
        <taxon>Eukaryota</taxon>
        <taxon>Fungi</taxon>
        <taxon>Dikarya</taxon>
        <taxon>Ascomycota</taxon>
        <taxon>Pezizomycotina</taxon>
        <taxon>Sordariomycetes</taxon>
        <taxon>Sordariomycetidae</taxon>
        <taxon>Sordariales</taxon>
        <taxon>Podosporaceae</taxon>
        <taxon>Podospora</taxon>
    </lineage>
</organism>
<evidence type="ECO:0000313" key="1">
    <source>
        <dbReference type="EMBL" id="KAK4220952.1"/>
    </source>
</evidence>
<sequence>MYVYEPLPEDSIRLLRIKPNPNPTAAVECELFACPGILNSDTTGLYEALSYVWGSEAKPRSIVVNGHDLPIGDNLHSAGK</sequence>
<accession>A0AAN6YQH9</accession>